<comment type="caution">
    <text evidence="3">The sequence shown here is derived from an EMBL/GenBank/DDBJ whole genome shotgun (WGS) entry which is preliminary data.</text>
</comment>
<accession>A0ABQ3GVU0</accession>
<evidence type="ECO:0000313" key="3">
    <source>
        <dbReference type="EMBL" id="GHD57682.1"/>
    </source>
</evidence>
<evidence type="ECO:0000256" key="1">
    <source>
        <dbReference type="SAM" id="MobiDB-lite"/>
    </source>
</evidence>
<dbReference type="EMBL" id="BMYO01000002">
    <property type="protein sequence ID" value="GHD57682.1"/>
    <property type="molecule type" value="Genomic_DNA"/>
</dbReference>
<name>A0ABQ3GVU0_9NEIS</name>
<organism evidence="3 4">
    <name type="scientific">Jeongeupia chitinilytica</name>
    <dbReference type="NCBI Taxonomy" id="1041641"/>
    <lineage>
        <taxon>Bacteria</taxon>
        <taxon>Pseudomonadati</taxon>
        <taxon>Pseudomonadota</taxon>
        <taxon>Betaproteobacteria</taxon>
        <taxon>Neisseriales</taxon>
        <taxon>Chitinibacteraceae</taxon>
        <taxon>Jeongeupia</taxon>
    </lineage>
</organism>
<protein>
    <submittedName>
        <fullName evidence="3">Uncharacterized protein</fullName>
    </submittedName>
</protein>
<dbReference type="Proteomes" id="UP000604737">
    <property type="component" value="Unassembled WGS sequence"/>
</dbReference>
<feature type="transmembrane region" description="Helical" evidence="2">
    <location>
        <begin position="7"/>
        <end position="28"/>
    </location>
</feature>
<evidence type="ECO:0000256" key="2">
    <source>
        <dbReference type="SAM" id="Phobius"/>
    </source>
</evidence>
<dbReference type="NCBIfam" id="NF045611">
    <property type="entry name" value="small_CydP"/>
    <property type="match status" value="1"/>
</dbReference>
<keyword evidence="2" id="KW-0812">Transmembrane</keyword>
<proteinExistence type="predicted"/>
<sequence>MRRRTGLPLWAEITIMLLIKCLLLYGAWRLWFSAPLAKKMTVPETAINQQLLGQPAAADHRSTVPGDNNATRR</sequence>
<keyword evidence="2" id="KW-0472">Membrane</keyword>
<reference evidence="4" key="1">
    <citation type="journal article" date="2019" name="Int. J. Syst. Evol. Microbiol.">
        <title>The Global Catalogue of Microorganisms (GCM) 10K type strain sequencing project: providing services to taxonomists for standard genome sequencing and annotation.</title>
        <authorList>
            <consortium name="The Broad Institute Genomics Platform"/>
            <consortium name="The Broad Institute Genome Sequencing Center for Infectious Disease"/>
            <person name="Wu L."/>
            <person name="Ma J."/>
        </authorList>
    </citation>
    <scope>NUCLEOTIDE SEQUENCE [LARGE SCALE GENOMIC DNA]</scope>
    <source>
        <strain evidence="4">KCTC 23701</strain>
    </source>
</reference>
<dbReference type="InterPro" id="IPR054636">
    <property type="entry name" value="CydP"/>
</dbReference>
<keyword evidence="2" id="KW-1133">Transmembrane helix</keyword>
<feature type="region of interest" description="Disordered" evidence="1">
    <location>
        <begin position="53"/>
        <end position="73"/>
    </location>
</feature>
<evidence type="ECO:0000313" key="4">
    <source>
        <dbReference type="Proteomes" id="UP000604737"/>
    </source>
</evidence>
<keyword evidence="4" id="KW-1185">Reference proteome</keyword>
<gene>
    <name evidence="3" type="ORF">GCM10007350_06290</name>
</gene>